<organism evidence="2 3">
    <name type="scientific">Photobacterium ganghwense</name>
    <dbReference type="NCBI Taxonomy" id="320778"/>
    <lineage>
        <taxon>Bacteria</taxon>
        <taxon>Pseudomonadati</taxon>
        <taxon>Pseudomonadota</taxon>
        <taxon>Gammaproteobacteria</taxon>
        <taxon>Vibrionales</taxon>
        <taxon>Vibrionaceae</taxon>
        <taxon>Photobacterium</taxon>
    </lineage>
</organism>
<dbReference type="InterPro" id="IPR024409">
    <property type="entry name" value="DUF3833"/>
</dbReference>
<dbReference type="PATRIC" id="fig|320778.3.peg.1258"/>
<keyword evidence="3" id="KW-1185">Reference proteome</keyword>
<evidence type="ECO:0000256" key="1">
    <source>
        <dbReference type="SAM" id="SignalP"/>
    </source>
</evidence>
<feature type="chain" id="PRO_5005254349" evidence="1">
    <location>
        <begin position="22"/>
        <end position="181"/>
    </location>
</feature>
<dbReference type="AlphaFoldDB" id="A0A0J1K8D3"/>
<proteinExistence type="predicted"/>
<sequence length="181" mass="20713">MAFRLLLIGFCALLSGCSASVGDYLGTKPTFDLFRYFDGQVQAWGMVQDRSGKQIRRFEVMITGTVQGHQLTLNENFVFNDGEKQQRIWRITRHKDGSYTGTADDVVGTAKGQVAGNALNWRYVLRVPVSDSTYDIQFDDWMYLQDEQHMFNVAEMSKWGWKVGQVTLFFKKLDSDKANVQ</sequence>
<gene>
    <name evidence="2" type="ORF">ABT57_05835</name>
</gene>
<dbReference type="STRING" id="320778.ABT57_05835"/>
<keyword evidence="1" id="KW-0732">Signal</keyword>
<dbReference type="EMBL" id="LDOU01000006">
    <property type="protein sequence ID" value="KLV10627.1"/>
    <property type="molecule type" value="Genomic_DNA"/>
</dbReference>
<feature type="signal peptide" evidence="1">
    <location>
        <begin position="1"/>
        <end position="21"/>
    </location>
</feature>
<comment type="caution">
    <text evidence="2">The sequence shown here is derived from an EMBL/GenBank/DDBJ whole genome shotgun (WGS) entry which is preliminary data.</text>
</comment>
<evidence type="ECO:0000313" key="2">
    <source>
        <dbReference type="EMBL" id="KLV10627.1"/>
    </source>
</evidence>
<dbReference type="PROSITE" id="PS51257">
    <property type="entry name" value="PROKAR_LIPOPROTEIN"/>
    <property type="match status" value="1"/>
</dbReference>
<dbReference type="Pfam" id="PF12915">
    <property type="entry name" value="DUF3833"/>
    <property type="match status" value="1"/>
</dbReference>
<reference evidence="2 3" key="1">
    <citation type="submission" date="2015-05" db="EMBL/GenBank/DDBJ databases">
        <title>Photobacterium galathea sp. nov.</title>
        <authorList>
            <person name="Machado H."/>
            <person name="Gram L."/>
        </authorList>
    </citation>
    <scope>NUCLEOTIDE SEQUENCE [LARGE SCALE GENOMIC DNA]</scope>
    <source>
        <strain evidence="2 3">DSM 22954</strain>
    </source>
</reference>
<name>A0A0J1K8D3_9GAMM</name>
<protein>
    <submittedName>
        <fullName evidence="2">Lipoprotein</fullName>
    </submittedName>
</protein>
<accession>A0A0J1K8D3</accession>
<evidence type="ECO:0000313" key="3">
    <source>
        <dbReference type="Proteomes" id="UP000035909"/>
    </source>
</evidence>
<keyword evidence="2" id="KW-0449">Lipoprotein</keyword>
<dbReference type="Proteomes" id="UP000035909">
    <property type="component" value="Unassembled WGS sequence"/>
</dbReference>